<keyword evidence="18" id="KW-1133">Transmembrane helix</keyword>
<feature type="binding site" description="covalent" evidence="16">
    <location>
        <position position="196"/>
    </location>
    <ligand>
        <name>heme c</name>
        <dbReference type="ChEBI" id="CHEBI:61717"/>
        <label>2</label>
    </ligand>
</feature>
<feature type="binding site" description="axial binding residue" evidence="17">
    <location>
        <position position="96"/>
    </location>
    <ligand>
        <name>heme c</name>
        <dbReference type="ChEBI" id="CHEBI:61717"/>
        <label>1</label>
    </ligand>
    <ligandPart>
        <name>Fe</name>
        <dbReference type="ChEBI" id="CHEBI:18248"/>
    </ligandPart>
</feature>
<feature type="domain" description="Cytochrome c" evidence="19">
    <location>
        <begin position="173"/>
        <end position="265"/>
    </location>
</feature>
<dbReference type="AlphaFoldDB" id="A0A5P6P1Y1"/>
<evidence type="ECO:0000256" key="13">
    <source>
        <dbReference type="ARBA" id="ARBA00048423"/>
    </source>
</evidence>
<evidence type="ECO:0000256" key="11">
    <source>
        <dbReference type="ARBA" id="ARBA00025746"/>
    </source>
</evidence>
<evidence type="ECO:0000256" key="10">
    <source>
        <dbReference type="ARBA" id="ARBA00023004"/>
    </source>
</evidence>
<comment type="catalytic activity">
    <reaction evidence="13 14">
        <text>S-sulfanyl-L-cysteinyl-[SoxY protein] + thiosulfate + 2 Fe(III)-[cytochrome c] = S-(2-sulfodisulfanyl)-L-cysteinyl-[SoxY protein] + 2 Fe(II)-[cytochrome c] + 2 H(+)</text>
        <dbReference type="Rhea" id="RHEA:51224"/>
        <dbReference type="Rhea" id="RHEA-COMP:10350"/>
        <dbReference type="Rhea" id="RHEA-COMP:14399"/>
        <dbReference type="Rhea" id="RHEA-COMP:14689"/>
        <dbReference type="Rhea" id="RHEA-COMP:14690"/>
        <dbReference type="ChEBI" id="CHEBI:15378"/>
        <dbReference type="ChEBI" id="CHEBI:29033"/>
        <dbReference type="ChEBI" id="CHEBI:29034"/>
        <dbReference type="ChEBI" id="CHEBI:33542"/>
        <dbReference type="ChEBI" id="CHEBI:61963"/>
        <dbReference type="ChEBI" id="CHEBI:140664"/>
        <dbReference type="EC" id="2.8.5.2"/>
    </reaction>
</comment>
<evidence type="ECO:0000256" key="5">
    <source>
        <dbReference type="ARBA" id="ARBA00022679"/>
    </source>
</evidence>
<evidence type="ECO:0000313" key="20">
    <source>
        <dbReference type="EMBL" id="QFI72024.1"/>
    </source>
</evidence>
<dbReference type="KEGG" id="bbet:F8237_06290"/>
<keyword evidence="18" id="KW-0472">Membrane</keyword>
<feature type="binding site" description="covalent" evidence="16">
    <location>
        <position position="95"/>
    </location>
    <ligand>
        <name>heme c</name>
        <dbReference type="ChEBI" id="CHEBI:61717"/>
        <label>1</label>
    </ligand>
</feature>
<keyword evidence="7" id="KW-0732">Signal</keyword>
<dbReference type="OrthoDB" id="7916986at2"/>
<evidence type="ECO:0000256" key="9">
    <source>
        <dbReference type="ARBA" id="ARBA00022982"/>
    </source>
</evidence>
<comment type="subcellular location">
    <subcellularLocation>
        <location evidence="1 14">Periplasm</location>
    </subcellularLocation>
</comment>
<keyword evidence="10 14" id="KW-0408">Iron</keyword>
<dbReference type="Pfam" id="PF21342">
    <property type="entry name" value="SoxA-TsdA_cyt-c"/>
    <property type="match status" value="2"/>
</dbReference>
<dbReference type="GO" id="GO:0042597">
    <property type="term" value="C:periplasmic space"/>
    <property type="evidence" value="ECO:0007669"/>
    <property type="project" value="UniProtKB-SubCell"/>
</dbReference>
<evidence type="ECO:0000259" key="19">
    <source>
        <dbReference type="PROSITE" id="PS51007"/>
    </source>
</evidence>
<feature type="transmembrane region" description="Helical" evidence="18">
    <location>
        <begin position="20"/>
        <end position="39"/>
    </location>
</feature>
<evidence type="ECO:0000256" key="12">
    <source>
        <dbReference type="ARBA" id="ARBA00048077"/>
    </source>
</evidence>
<dbReference type="GO" id="GO:0009055">
    <property type="term" value="F:electron transfer activity"/>
    <property type="evidence" value="ECO:0007669"/>
    <property type="project" value="InterPro"/>
</dbReference>
<dbReference type="PROSITE" id="PS51007">
    <property type="entry name" value="CYTC"/>
    <property type="match status" value="1"/>
</dbReference>
<feature type="binding site" description="covalent" evidence="16">
    <location>
        <position position="92"/>
    </location>
    <ligand>
        <name>heme c</name>
        <dbReference type="ChEBI" id="CHEBI:61717"/>
        <label>1</label>
    </ligand>
</feature>
<dbReference type="EC" id="2.8.5.2" evidence="14"/>
<dbReference type="GO" id="GO:0020037">
    <property type="term" value="F:heme binding"/>
    <property type="evidence" value="ECO:0007669"/>
    <property type="project" value="InterPro"/>
</dbReference>
<comment type="similarity">
    <text evidence="11 14">Belongs to the SoxA family.</text>
</comment>
<dbReference type="GO" id="GO:0046872">
    <property type="term" value="F:metal ion binding"/>
    <property type="evidence" value="ECO:0007669"/>
    <property type="project" value="UniProtKB-KW"/>
</dbReference>
<feature type="binding site" description="axial binding residue" evidence="17">
    <location>
        <position position="197"/>
    </location>
    <ligand>
        <name>heme c</name>
        <dbReference type="ChEBI" id="CHEBI:61717"/>
        <label>2</label>
    </ligand>
    <ligandPart>
        <name>Fe</name>
        <dbReference type="ChEBI" id="CHEBI:18248"/>
    </ligandPart>
</feature>
<organism evidence="20 21">
    <name type="scientific">Bradyrhizobium betae</name>
    <dbReference type="NCBI Taxonomy" id="244734"/>
    <lineage>
        <taxon>Bacteria</taxon>
        <taxon>Pseudomonadati</taxon>
        <taxon>Pseudomonadota</taxon>
        <taxon>Alphaproteobacteria</taxon>
        <taxon>Hyphomicrobiales</taxon>
        <taxon>Nitrobacteraceae</taxon>
        <taxon>Bradyrhizobium</taxon>
    </lineage>
</organism>
<dbReference type="GO" id="GO:0016740">
    <property type="term" value="F:transferase activity"/>
    <property type="evidence" value="ECO:0007669"/>
    <property type="project" value="UniProtKB-KW"/>
</dbReference>
<dbReference type="PIRSF" id="PIRSF038455">
    <property type="entry name" value="SoxA"/>
    <property type="match status" value="1"/>
</dbReference>
<evidence type="ECO:0000256" key="2">
    <source>
        <dbReference type="ARBA" id="ARBA00011530"/>
    </source>
</evidence>
<feature type="active site" description="Cysteine persulfide intermediate" evidence="15">
    <location>
        <position position="238"/>
    </location>
</feature>
<dbReference type="SUPFAM" id="SSF46626">
    <property type="entry name" value="Cytochrome c"/>
    <property type="match status" value="2"/>
</dbReference>
<keyword evidence="8 14" id="KW-0574">Periplasm</keyword>
<evidence type="ECO:0000256" key="17">
    <source>
        <dbReference type="PIRSR" id="PIRSR038455-3"/>
    </source>
</evidence>
<keyword evidence="18" id="KW-0812">Transmembrane</keyword>
<evidence type="ECO:0000256" key="7">
    <source>
        <dbReference type="ARBA" id="ARBA00022729"/>
    </source>
</evidence>
<comment type="catalytic activity">
    <reaction evidence="12 14">
        <text>L-cysteinyl-[SoxY protein] + thiosulfate + 2 Fe(III)-[cytochrome c] = S-sulfosulfanyl-L-cysteinyl-[SoxY protein] + 2 Fe(II)-[cytochrome c] + 2 H(+)</text>
        <dbReference type="Rhea" id="RHEA:56720"/>
        <dbReference type="Rhea" id="RHEA-COMP:10350"/>
        <dbReference type="Rhea" id="RHEA-COMP:14328"/>
        <dbReference type="Rhea" id="RHEA-COMP:14399"/>
        <dbReference type="Rhea" id="RHEA-COMP:14691"/>
        <dbReference type="ChEBI" id="CHEBI:15378"/>
        <dbReference type="ChEBI" id="CHEBI:29033"/>
        <dbReference type="ChEBI" id="CHEBI:29034"/>
        <dbReference type="ChEBI" id="CHEBI:29950"/>
        <dbReference type="ChEBI" id="CHEBI:33542"/>
        <dbReference type="ChEBI" id="CHEBI:139321"/>
        <dbReference type="EC" id="2.8.5.2"/>
    </reaction>
</comment>
<evidence type="ECO:0000313" key="21">
    <source>
        <dbReference type="Proteomes" id="UP000325641"/>
    </source>
</evidence>
<feature type="binding site" description="axial binding residue" evidence="17">
    <location>
        <position position="238"/>
    </location>
    <ligand>
        <name>heme c</name>
        <dbReference type="ChEBI" id="CHEBI:61717"/>
        <label>2</label>
    </ligand>
    <ligandPart>
        <name>Fe</name>
        <dbReference type="ChEBI" id="CHEBI:18248"/>
    </ligandPart>
</feature>
<dbReference type="GO" id="GO:0070069">
    <property type="term" value="C:cytochrome complex"/>
    <property type="evidence" value="ECO:0007669"/>
    <property type="project" value="InterPro"/>
</dbReference>
<keyword evidence="5 14" id="KW-0808">Transferase</keyword>
<dbReference type="InterPro" id="IPR025710">
    <property type="entry name" value="SoxA"/>
</dbReference>
<feature type="binding site" description="axial binding residue" evidence="17">
    <location>
        <position position="130"/>
    </location>
    <ligand>
        <name>heme c</name>
        <dbReference type="ChEBI" id="CHEBI:61717"/>
        <label>1</label>
    </ligand>
    <ligandPart>
        <name>Fe</name>
        <dbReference type="ChEBI" id="CHEBI:18248"/>
    </ligandPart>
</feature>
<reference evidence="21" key="1">
    <citation type="submission" date="2019-10" db="EMBL/GenBank/DDBJ databases">
        <title>Complete Genome Sequence of Bradyrhizobium betae type strain PL7HG1T.</title>
        <authorList>
            <person name="Bromfield E.S.P."/>
            <person name="Cloutier S."/>
        </authorList>
    </citation>
    <scope>NUCLEOTIDE SEQUENCE [LARGE SCALE GENOMIC DNA]</scope>
    <source>
        <strain evidence="21">PL7HG1</strain>
    </source>
</reference>
<evidence type="ECO:0000256" key="16">
    <source>
        <dbReference type="PIRSR" id="PIRSR038455-2"/>
    </source>
</evidence>
<evidence type="ECO:0000256" key="6">
    <source>
        <dbReference type="ARBA" id="ARBA00022723"/>
    </source>
</evidence>
<dbReference type="Gene3D" id="1.10.760.10">
    <property type="entry name" value="Cytochrome c-like domain"/>
    <property type="match status" value="2"/>
</dbReference>
<feature type="binding site" description="covalent" evidence="16">
    <location>
        <position position="193"/>
    </location>
    <ligand>
        <name>heme c</name>
        <dbReference type="ChEBI" id="CHEBI:61717"/>
        <label>2</label>
    </ligand>
</feature>
<keyword evidence="4 14" id="KW-0349">Heme</keyword>
<dbReference type="InterPro" id="IPR009056">
    <property type="entry name" value="Cyt_c-like_dom"/>
</dbReference>
<evidence type="ECO:0000256" key="14">
    <source>
        <dbReference type="PIRNR" id="PIRNR038455"/>
    </source>
</evidence>
<evidence type="ECO:0000256" key="4">
    <source>
        <dbReference type="ARBA" id="ARBA00022617"/>
    </source>
</evidence>
<name>A0A5P6P1Y1_9BRAD</name>
<gene>
    <name evidence="20" type="primary">soxA</name>
    <name evidence="20" type="ORF">F8237_06290</name>
</gene>
<dbReference type="NCBIfam" id="TIGR04484">
    <property type="entry name" value="thiosulf_SoxA"/>
    <property type="match status" value="1"/>
</dbReference>
<keyword evidence="6 14" id="KW-0479">Metal-binding</keyword>
<evidence type="ECO:0000256" key="15">
    <source>
        <dbReference type="PIRSR" id="PIRSR038455-1"/>
    </source>
</evidence>
<keyword evidence="3 14" id="KW-0813">Transport</keyword>
<proteinExistence type="inferred from homology"/>
<evidence type="ECO:0000256" key="18">
    <source>
        <dbReference type="SAM" id="Phobius"/>
    </source>
</evidence>
<sequence>MDRRQRLFVHRIGIDHGRMIVWRAIAAAILLAATPALFAGEIPRDARRSGYSYMGPDTRAMQDDDTSNPGMLFVLDGEALWGRKTGSADKSCADCHGDARTSMKGVAARYPAFDKLLSRPVTLDQRINLCRANHQQTTPLPYESRDLLALSALVAHQSRGVAITAGDDPVLKPFVEQGRNLFMQREGQLNLACANCHDENSDKRLAGAPITQGQPTGYPLYRLEWQTLGSLERRLRSCMAGVRAQAYDYGSPELVALELYLMSRARGLPMETPAVRP</sequence>
<accession>A0A5P6P1Y1</accession>
<dbReference type="GO" id="GO:0019417">
    <property type="term" value="P:sulfur oxidation"/>
    <property type="evidence" value="ECO:0007669"/>
    <property type="project" value="InterPro"/>
</dbReference>
<dbReference type="Proteomes" id="UP000325641">
    <property type="component" value="Chromosome"/>
</dbReference>
<feature type="binding site" evidence="16">
    <location>
        <position position="234"/>
    </location>
    <ligand>
        <name>substrate</name>
    </ligand>
</feature>
<protein>
    <recommendedName>
        <fullName evidence="14">SoxAX cytochrome complex subunit A</fullName>
        <ecNumber evidence="14">2.8.5.2</ecNumber>
    </recommendedName>
    <alternativeName>
        <fullName evidence="14">Protein SoxA</fullName>
    </alternativeName>
    <alternativeName>
        <fullName evidence="14">Sulfur oxidizing protein A</fullName>
    </alternativeName>
    <alternativeName>
        <fullName evidence="14">Thiosulfate-oxidizing multienzyme system protein SoxA</fullName>
    </alternativeName>
</protein>
<dbReference type="InterPro" id="IPR036909">
    <property type="entry name" value="Cyt_c-like_dom_sf"/>
</dbReference>
<comment type="subunit">
    <text evidence="2 14">Heterodimer of SoxA and SoxX.</text>
</comment>
<evidence type="ECO:0000256" key="1">
    <source>
        <dbReference type="ARBA" id="ARBA00004418"/>
    </source>
</evidence>
<evidence type="ECO:0000256" key="8">
    <source>
        <dbReference type="ARBA" id="ARBA00022764"/>
    </source>
</evidence>
<comment type="cofactor">
    <cofactor evidence="16">
        <name>heme</name>
        <dbReference type="ChEBI" id="CHEBI:30413"/>
    </cofactor>
    <text evidence="16">Binds 2 heme groups per subunit.</text>
</comment>
<keyword evidence="9 14" id="KW-0249">Electron transport</keyword>
<evidence type="ECO:0000256" key="3">
    <source>
        <dbReference type="ARBA" id="ARBA00022448"/>
    </source>
</evidence>
<dbReference type="GO" id="GO:0016669">
    <property type="term" value="F:oxidoreductase activity, acting on a sulfur group of donors, cytochrome as acceptor"/>
    <property type="evidence" value="ECO:0007669"/>
    <property type="project" value="InterPro"/>
</dbReference>
<dbReference type="EMBL" id="CP044543">
    <property type="protein sequence ID" value="QFI72024.1"/>
    <property type="molecule type" value="Genomic_DNA"/>
</dbReference>